<feature type="compositionally biased region" description="Polar residues" evidence="10">
    <location>
        <begin position="281"/>
        <end position="301"/>
    </location>
</feature>
<evidence type="ECO:0000256" key="7">
    <source>
        <dbReference type="ARBA" id="ARBA00023242"/>
    </source>
</evidence>
<proteinExistence type="inferred from homology"/>
<keyword evidence="9" id="KW-0012">Acyltransferase</keyword>
<feature type="compositionally biased region" description="Gly residues" evidence="10">
    <location>
        <begin position="174"/>
        <end position="192"/>
    </location>
</feature>
<dbReference type="OrthoDB" id="428854at2759"/>
<dbReference type="GO" id="GO:0007064">
    <property type="term" value="P:mitotic sister chromatid cohesion"/>
    <property type="evidence" value="ECO:0007669"/>
    <property type="project" value="TreeGrafter"/>
</dbReference>
<feature type="compositionally biased region" description="Low complexity" evidence="10">
    <location>
        <begin position="352"/>
        <end position="368"/>
    </location>
</feature>
<evidence type="ECO:0000259" key="12">
    <source>
        <dbReference type="Pfam" id="PF13880"/>
    </source>
</evidence>
<feature type="compositionally biased region" description="Low complexity" evidence="10">
    <location>
        <begin position="269"/>
        <end position="280"/>
    </location>
</feature>
<gene>
    <name evidence="13" type="ORF">HYH02_010822</name>
</gene>
<keyword evidence="8" id="KW-0131">Cell cycle</keyword>
<feature type="region of interest" description="Disordered" evidence="10">
    <location>
        <begin position="21"/>
        <end position="45"/>
    </location>
</feature>
<keyword evidence="3" id="KW-0808">Transferase</keyword>
<organism evidence="13 14">
    <name type="scientific">Chlamydomonas schloesseri</name>
    <dbReference type="NCBI Taxonomy" id="2026947"/>
    <lineage>
        <taxon>Eukaryota</taxon>
        <taxon>Viridiplantae</taxon>
        <taxon>Chlorophyta</taxon>
        <taxon>core chlorophytes</taxon>
        <taxon>Chlorophyceae</taxon>
        <taxon>CS clade</taxon>
        <taxon>Chlamydomonadales</taxon>
        <taxon>Chlamydomonadaceae</taxon>
        <taxon>Chlamydomonas</taxon>
    </lineage>
</organism>
<feature type="domain" description="N-acetyltransferase ESCO zinc-finger" evidence="11">
    <location>
        <begin position="52"/>
        <end position="90"/>
    </location>
</feature>
<comment type="similarity">
    <text evidence="2">Belongs to the acetyltransferase family. ECO subfamily.</text>
</comment>
<dbReference type="PRINTS" id="PR01561">
    <property type="entry name" value="EDG8RECEPTOR"/>
</dbReference>
<dbReference type="GO" id="GO:0061733">
    <property type="term" value="F:protein-lysine-acetyltransferase activity"/>
    <property type="evidence" value="ECO:0007669"/>
    <property type="project" value="TreeGrafter"/>
</dbReference>
<dbReference type="Gene3D" id="3.40.630.30">
    <property type="match status" value="1"/>
</dbReference>
<dbReference type="AlphaFoldDB" id="A0A835T3P2"/>
<keyword evidence="6" id="KW-0862">Zinc</keyword>
<accession>A0A835T3P2</accession>
<evidence type="ECO:0000313" key="14">
    <source>
        <dbReference type="Proteomes" id="UP000613740"/>
    </source>
</evidence>
<dbReference type="GO" id="GO:0005634">
    <property type="term" value="C:nucleus"/>
    <property type="evidence" value="ECO:0007669"/>
    <property type="project" value="UniProtKB-SubCell"/>
</dbReference>
<dbReference type="GO" id="GO:0038036">
    <property type="term" value="F:sphingosine-1-phosphate receptor activity"/>
    <property type="evidence" value="ECO:0007669"/>
    <property type="project" value="InterPro"/>
</dbReference>
<evidence type="ECO:0000256" key="2">
    <source>
        <dbReference type="ARBA" id="ARBA00005816"/>
    </source>
</evidence>
<dbReference type="GO" id="GO:0000785">
    <property type="term" value="C:chromatin"/>
    <property type="evidence" value="ECO:0007669"/>
    <property type="project" value="TreeGrafter"/>
</dbReference>
<dbReference type="EMBL" id="JAEHOD010000043">
    <property type="protein sequence ID" value="KAG2438367.1"/>
    <property type="molecule type" value="Genomic_DNA"/>
</dbReference>
<dbReference type="Pfam" id="PF13878">
    <property type="entry name" value="zf-C2H2_3"/>
    <property type="match status" value="1"/>
</dbReference>
<dbReference type="PANTHER" id="PTHR45884:SF2">
    <property type="entry name" value="N-ACETYLTRANSFERASE ECO"/>
    <property type="match status" value="1"/>
</dbReference>
<evidence type="ECO:0000256" key="5">
    <source>
        <dbReference type="ARBA" id="ARBA00022771"/>
    </source>
</evidence>
<feature type="domain" description="N-acetyltransferase ESCO acetyl-transferase" evidence="12">
    <location>
        <begin position="424"/>
        <end position="470"/>
    </location>
</feature>
<evidence type="ECO:0008006" key="15">
    <source>
        <dbReference type="Google" id="ProtNLM"/>
    </source>
</evidence>
<dbReference type="Pfam" id="PF13880">
    <property type="entry name" value="Acetyltransf_13"/>
    <property type="match status" value="1"/>
</dbReference>
<dbReference type="InterPro" id="IPR028005">
    <property type="entry name" value="AcTrfase_ESCO_Znf_dom"/>
</dbReference>
<evidence type="ECO:0000256" key="10">
    <source>
        <dbReference type="SAM" id="MobiDB-lite"/>
    </source>
</evidence>
<feature type="region of interest" description="Disordered" evidence="10">
    <location>
        <begin position="172"/>
        <end position="192"/>
    </location>
</feature>
<evidence type="ECO:0000313" key="13">
    <source>
        <dbReference type="EMBL" id="KAG2438367.1"/>
    </source>
</evidence>
<feature type="compositionally biased region" description="Low complexity" evidence="10">
    <location>
        <begin position="231"/>
        <end position="240"/>
    </location>
</feature>
<keyword evidence="5" id="KW-0863">Zinc-finger</keyword>
<evidence type="ECO:0000256" key="1">
    <source>
        <dbReference type="ARBA" id="ARBA00004123"/>
    </source>
</evidence>
<keyword evidence="7" id="KW-0539">Nucleus</keyword>
<evidence type="ECO:0000256" key="3">
    <source>
        <dbReference type="ARBA" id="ARBA00022679"/>
    </source>
</evidence>
<dbReference type="GO" id="GO:0008270">
    <property type="term" value="F:zinc ion binding"/>
    <property type="evidence" value="ECO:0007669"/>
    <property type="project" value="UniProtKB-KW"/>
</dbReference>
<evidence type="ECO:0000259" key="11">
    <source>
        <dbReference type="Pfam" id="PF13878"/>
    </source>
</evidence>
<sequence>MDGQKNAFALLMRGAKSQEAAGLASGLSQRPPPTKAPAAAPARPLARTQGGQLHLDLGQRDFAVATCPTCGMMYGKGLAEEERLHVQFHNAHDAAFRFPGWAAERVVLRSEGPCRGRLLCVLQTDPPAQWRKVSEVCGRLGKVLGVPEGHLLAPQPPFKVFLWMSHEAVSAGGSAAGSGCGGGGGSKGSSKGGRVVGVLVAQLQSRAHRRRLEVAEGPRQQLAAARQVRKPQQQQQQQRQQHPHQHSQQHQQPSSSEGPGCGSVGRPWQAAQPQAQSQQATKVMQVQEQGQAQLPQTQSQVEGKDAAAAAPSAQLELEADGRAGPRAAAEAGGGNQAPQGSHDARAAKRPRATATPAELQEPSASASTGTGGHTAGSQAVCKGGRVAATAPGPSASAGAAATSANTAAAAAATGGVAASTPAARAVLGVRGVWVEPGCRRRGIARRMLDAARACMVPGFLAARSEVAFSACAAAAAAGEPDGGAAFAAFAASYGGGGAGVGSCESSVGGPARGEWALLYDDEGDGA</sequence>
<keyword evidence="14" id="KW-1185">Reference proteome</keyword>
<keyword evidence="4" id="KW-0479">Metal-binding</keyword>
<dbReference type="InterPro" id="IPR005386">
    <property type="entry name" value="EDG8_S1P_rcpt"/>
</dbReference>
<evidence type="ECO:0000256" key="8">
    <source>
        <dbReference type="ARBA" id="ARBA00023306"/>
    </source>
</evidence>
<dbReference type="InterPro" id="IPR028009">
    <property type="entry name" value="ESCO_Acetyltransf_dom"/>
</dbReference>
<evidence type="ECO:0000256" key="9">
    <source>
        <dbReference type="ARBA" id="ARBA00023315"/>
    </source>
</evidence>
<reference evidence="13" key="1">
    <citation type="journal article" date="2020" name="bioRxiv">
        <title>Comparative genomics of Chlamydomonas.</title>
        <authorList>
            <person name="Craig R.J."/>
            <person name="Hasan A.R."/>
            <person name="Ness R.W."/>
            <person name="Keightley P.D."/>
        </authorList>
    </citation>
    <scope>NUCLEOTIDE SEQUENCE</scope>
    <source>
        <strain evidence="13">CCAP 11/173</strain>
    </source>
</reference>
<dbReference type="GO" id="GO:0016020">
    <property type="term" value="C:membrane"/>
    <property type="evidence" value="ECO:0007669"/>
    <property type="project" value="InterPro"/>
</dbReference>
<name>A0A835T3P2_9CHLO</name>
<comment type="caution">
    <text evidence="13">The sequence shown here is derived from an EMBL/GenBank/DDBJ whole genome shotgun (WGS) entry which is preliminary data.</text>
</comment>
<protein>
    <recommendedName>
        <fullName evidence="15">N-acetyltransferase domain-containing protein</fullName>
    </recommendedName>
</protein>
<comment type="subcellular location">
    <subcellularLocation>
        <location evidence="1">Nucleus</location>
    </subcellularLocation>
</comment>
<dbReference type="Proteomes" id="UP000613740">
    <property type="component" value="Unassembled WGS sequence"/>
</dbReference>
<feature type="region of interest" description="Disordered" evidence="10">
    <location>
        <begin position="209"/>
        <end position="378"/>
    </location>
</feature>
<evidence type="ECO:0000256" key="4">
    <source>
        <dbReference type="ARBA" id="ARBA00022723"/>
    </source>
</evidence>
<evidence type="ECO:0000256" key="6">
    <source>
        <dbReference type="ARBA" id="ARBA00022833"/>
    </source>
</evidence>
<feature type="compositionally biased region" description="Low complexity" evidence="10">
    <location>
        <begin position="306"/>
        <end position="330"/>
    </location>
</feature>
<dbReference type="PANTHER" id="PTHR45884">
    <property type="entry name" value="N-ACETYLTRANSFERASE ECO"/>
    <property type="match status" value="1"/>
</dbReference>
<feature type="compositionally biased region" description="Low complexity" evidence="10">
    <location>
        <begin position="36"/>
        <end position="45"/>
    </location>
</feature>